<protein>
    <submittedName>
        <fullName evidence="1">Uncharacterized protein</fullName>
    </submittedName>
</protein>
<keyword evidence="2" id="KW-1185">Reference proteome</keyword>
<organism evidence="1 2">
    <name type="scientific">Rhizopus stolonifer</name>
    <name type="common">Rhizopus nigricans</name>
    <dbReference type="NCBI Taxonomy" id="4846"/>
    <lineage>
        <taxon>Eukaryota</taxon>
        <taxon>Fungi</taxon>
        <taxon>Fungi incertae sedis</taxon>
        <taxon>Mucoromycota</taxon>
        <taxon>Mucoromycotina</taxon>
        <taxon>Mucoromycetes</taxon>
        <taxon>Mucorales</taxon>
        <taxon>Mucorineae</taxon>
        <taxon>Rhizopodaceae</taxon>
        <taxon>Rhizopus</taxon>
    </lineage>
</organism>
<dbReference type="AlphaFoldDB" id="A0A367ILS1"/>
<reference evidence="1 2" key="1">
    <citation type="journal article" date="2018" name="G3 (Bethesda)">
        <title>Phylogenetic and Phylogenomic Definition of Rhizopus Species.</title>
        <authorList>
            <person name="Gryganskyi A.P."/>
            <person name="Golan J."/>
            <person name="Dolatabadi S."/>
            <person name="Mondo S."/>
            <person name="Robb S."/>
            <person name="Idnurm A."/>
            <person name="Muszewska A."/>
            <person name="Steczkiewicz K."/>
            <person name="Masonjones S."/>
            <person name="Liao H.L."/>
            <person name="Gajdeczka M.T."/>
            <person name="Anike F."/>
            <person name="Vuek A."/>
            <person name="Anishchenko I.M."/>
            <person name="Voigt K."/>
            <person name="de Hoog G.S."/>
            <person name="Smith M.E."/>
            <person name="Heitman J."/>
            <person name="Vilgalys R."/>
            <person name="Stajich J.E."/>
        </authorList>
    </citation>
    <scope>NUCLEOTIDE SEQUENCE [LARGE SCALE GENOMIC DNA]</scope>
    <source>
        <strain evidence="1 2">LSU 92-RS-03</strain>
    </source>
</reference>
<accession>A0A367ILS1</accession>
<feature type="non-terminal residue" evidence="1">
    <location>
        <position position="92"/>
    </location>
</feature>
<gene>
    <name evidence="1" type="ORF">CU098_001119</name>
</gene>
<comment type="caution">
    <text evidence="1">The sequence shown here is derived from an EMBL/GenBank/DDBJ whole genome shotgun (WGS) entry which is preliminary data.</text>
</comment>
<evidence type="ECO:0000313" key="2">
    <source>
        <dbReference type="Proteomes" id="UP000253551"/>
    </source>
</evidence>
<dbReference type="OrthoDB" id="2287941at2759"/>
<sequence length="92" mass="10655">MRDQGKRKSLKFEGTIETDGIGVSVIKQDFSTSRKQPGENEDQVKHVEILTRSQHAELQGKCVLIDPNRRDLLYCMKEDSTIDNKKLFRFTQ</sequence>
<evidence type="ECO:0000313" key="1">
    <source>
        <dbReference type="EMBL" id="RCH78634.1"/>
    </source>
</evidence>
<proteinExistence type="predicted"/>
<name>A0A367ILS1_RHIST</name>
<dbReference type="EMBL" id="PJQM01007094">
    <property type="protein sequence ID" value="RCH78634.1"/>
    <property type="molecule type" value="Genomic_DNA"/>
</dbReference>
<dbReference type="Proteomes" id="UP000253551">
    <property type="component" value="Unassembled WGS sequence"/>
</dbReference>